<accession>A0A1S3XZJ6</accession>
<dbReference type="STRING" id="4097.A0A1S3XZJ6"/>
<dbReference type="Proteomes" id="UP000790787">
    <property type="component" value="Chromosome 16"/>
</dbReference>
<dbReference type="PaxDb" id="4097-A0A1S3XZJ6"/>
<dbReference type="RefSeq" id="XP_016445358.1">
    <property type="nucleotide sequence ID" value="XM_016589872.2"/>
</dbReference>
<organism evidence="2 3">
    <name type="scientific">Nicotiana tabacum</name>
    <name type="common">Common tobacco</name>
    <dbReference type="NCBI Taxonomy" id="4097"/>
    <lineage>
        <taxon>Eukaryota</taxon>
        <taxon>Viridiplantae</taxon>
        <taxon>Streptophyta</taxon>
        <taxon>Embryophyta</taxon>
        <taxon>Tracheophyta</taxon>
        <taxon>Spermatophyta</taxon>
        <taxon>Magnoliopsida</taxon>
        <taxon>eudicotyledons</taxon>
        <taxon>Gunneridae</taxon>
        <taxon>Pentapetalae</taxon>
        <taxon>asterids</taxon>
        <taxon>lamiids</taxon>
        <taxon>Solanales</taxon>
        <taxon>Solanaceae</taxon>
        <taxon>Nicotianoideae</taxon>
        <taxon>Nicotianeae</taxon>
        <taxon>Nicotiana</taxon>
    </lineage>
</organism>
<protein>
    <submittedName>
        <fullName evidence="3">Uncharacterized protein DDB_G0283697-like</fullName>
    </submittedName>
    <submittedName>
        <fullName evidence="3">Uncharacterized protein LOC107770549</fullName>
    </submittedName>
</protein>
<sequence>MKSSRKGKGPPSADLLVCFPSRAHFSLMPKPICSPVRHSDSIKRHQNHELKKISTRIGGVAAQSSPLLWSKSKNSDIISEPTSPKVTCAGQIKVRPKMGSSCKNWQSVMEEIEKLHNRKAQKKNWMEAIGIKKDAMQFLTCLRNIRFEFRCFGSFPTEAHDITSDEDEEGEEEEEQEENYAGGREINDEEDNKENSRTVFSKWFMVLQDENQKTEKDYSNDENNDVPNCAPPPNALLLMRCRSAPPKNWLVERQEEEEVEEEEEEEGINEEEKKATLALEEMENKRKNESLVVMRCGSDFHKLSADIAKETWVVGGVRDQLTRSRSWKR</sequence>
<dbReference type="PANTHER" id="PTHR33448:SF3">
    <property type="entry name" value="OS09G0370000 PROTEIN"/>
    <property type="match status" value="1"/>
</dbReference>
<reference evidence="3" key="2">
    <citation type="submission" date="2025-08" db="UniProtKB">
        <authorList>
            <consortium name="RefSeq"/>
        </authorList>
    </citation>
    <scope>IDENTIFICATION</scope>
    <source>
        <tissue evidence="3">Leaf</tissue>
    </source>
</reference>
<name>A0A1S3XZJ6_TOBAC</name>
<keyword evidence="2" id="KW-1185">Reference proteome</keyword>
<dbReference type="RefSeq" id="XP_016445358.1">
    <property type="nucleotide sequence ID" value="XM_016589872.1"/>
</dbReference>
<gene>
    <name evidence="3" type="primary">LOC107770549</name>
</gene>
<dbReference type="GeneID" id="107770549"/>
<feature type="compositionally biased region" description="Acidic residues" evidence="1">
    <location>
        <begin position="164"/>
        <end position="178"/>
    </location>
</feature>
<dbReference type="AlphaFoldDB" id="A0A1S3XZJ6"/>
<feature type="region of interest" description="Disordered" evidence="1">
    <location>
        <begin position="158"/>
        <end position="195"/>
    </location>
</feature>
<dbReference type="PANTHER" id="PTHR33448">
    <property type="entry name" value="CHLOROPLAST PROTEIN HCF243-RELATED"/>
    <property type="match status" value="1"/>
</dbReference>
<evidence type="ECO:0000256" key="1">
    <source>
        <dbReference type="SAM" id="MobiDB-lite"/>
    </source>
</evidence>
<evidence type="ECO:0000313" key="2">
    <source>
        <dbReference type="Proteomes" id="UP000790787"/>
    </source>
</evidence>
<proteinExistence type="predicted"/>
<reference evidence="2" key="1">
    <citation type="journal article" date="2014" name="Nat. Commun.">
        <title>The tobacco genome sequence and its comparison with those of tomato and potato.</title>
        <authorList>
            <person name="Sierro N."/>
            <person name="Battey J.N."/>
            <person name="Ouadi S."/>
            <person name="Bakaher N."/>
            <person name="Bovet L."/>
            <person name="Willig A."/>
            <person name="Goepfert S."/>
            <person name="Peitsch M.C."/>
            <person name="Ivanov N.V."/>
        </authorList>
    </citation>
    <scope>NUCLEOTIDE SEQUENCE [LARGE SCALE GENOMIC DNA]</scope>
</reference>
<evidence type="ECO:0000313" key="3">
    <source>
        <dbReference type="RefSeq" id="XP_016445358.1"/>
    </source>
</evidence>
<feature type="compositionally biased region" description="Acidic residues" evidence="1">
    <location>
        <begin position="254"/>
        <end position="269"/>
    </location>
</feature>
<dbReference type="OrthoDB" id="1919674at2759"/>
<dbReference type="OMA" id="EANHERD"/>
<feature type="region of interest" description="Disordered" evidence="1">
    <location>
        <begin position="253"/>
        <end position="274"/>
    </location>
</feature>
<dbReference type="KEGG" id="nta:107770549"/>